<dbReference type="InterPro" id="IPR011330">
    <property type="entry name" value="Glyco_hydro/deAcase_b/a-brl"/>
</dbReference>
<evidence type="ECO:0000259" key="1">
    <source>
        <dbReference type="PROSITE" id="PS51677"/>
    </source>
</evidence>
<dbReference type="Proteomes" id="UP000620046">
    <property type="component" value="Unassembled WGS sequence"/>
</dbReference>
<organism evidence="2 3">
    <name type="scientific">Dyella nitratireducens</name>
    <dbReference type="NCBI Taxonomy" id="1849580"/>
    <lineage>
        <taxon>Bacteria</taxon>
        <taxon>Pseudomonadati</taxon>
        <taxon>Pseudomonadota</taxon>
        <taxon>Gammaproteobacteria</taxon>
        <taxon>Lysobacterales</taxon>
        <taxon>Rhodanobacteraceae</taxon>
        <taxon>Dyella</taxon>
    </lineage>
</organism>
<keyword evidence="3" id="KW-1185">Reference proteome</keyword>
<dbReference type="EMBL" id="BMJA01000002">
    <property type="protein sequence ID" value="GGA40464.1"/>
    <property type="molecule type" value="Genomic_DNA"/>
</dbReference>
<dbReference type="PROSITE" id="PS51677">
    <property type="entry name" value="NODB"/>
    <property type="match status" value="1"/>
</dbReference>
<gene>
    <name evidence="2" type="ORF">GCM10010981_32090</name>
</gene>
<name>A0ABQ1GBG6_9GAMM</name>
<accession>A0ABQ1GBG6</accession>
<dbReference type="RefSeq" id="WP_188795409.1">
    <property type="nucleotide sequence ID" value="NZ_BMJA01000002.1"/>
</dbReference>
<sequence length="213" mass="24719">MNMRPRKHQWLGLLPDALVQTKGSRHDHLRYLTFDDGPDPTYTPPLLDLLARHGVKASFFLVGQKIERHPKLVERIVAEGHMVGNHSYSHWSFKRMTTRKKLDEINSTDVLLSAFDGRPHHRMRPPHGYIGADLLCYFAMHRRSFVYWSYDSLDYQDRPAHVMVDRLRADPPSPGDIVLMHDDSDRARDALTVMLPEWLSDGYAFHALPQEAR</sequence>
<reference evidence="3" key="1">
    <citation type="journal article" date="2019" name="Int. J. Syst. Evol. Microbiol.">
        <title>The Global Catalogue of Microorganisms (GCM) 10K type strain sequencing project: providing services to taxonomists for standard genome sequencing and annotation.</title>
        <authorList>
            <consortium name="The Broad Institute Genomics Platform"/>
            <consortium name="The Broad Institute Genome Sequencing Center for Infectious Disease"/>
            <person name="Wu L."/>
            <person name="Ma J."/>
        </authorList>
    </citation>
    <scope>NUCLEOTIDE SEQUENCE [LARGE SCALE GENOMIC DNA]</scope>
    <source>
        <strain evidence="3">CGMCC 1.15439</strain>
    </source>
</reference>
<dbReference type="CDD" id="cd10917">
    <property type="entry name" value="CE4_NodB_like_6s_7s"/>
    <property type="match status" value="1"/>
</dbReference>
<dbReference type="Pfam" id="PF01522">
    <property type="entry name" value="Polysacc_deac_1"/>
    <property type="match status" value="1"/>
</dbReference>
<comment type="caution">
    <text evidence="2">The sequence shown here is derived from an EMBL/GenBank/DDBJ whole genome shotgun (WGS) entry which is preliminary data.</text>
</comment>
<feature type="domain" description="NodB homology" evidence="1">
    <location>
        <begin position="28"/>
        <end position="206"/>
    </location>
</feature>
<dbReference type="PANTHER" id="PTHR10587">
    <property type="entry name" value="GLYCOSYL TRANSFERASE-RELATED"/>
    <property type="match status" value="1"/>
</dbReference>
<dbReference type="InterPro" id="IPR002509">
    <property type="entry name" value="NODB_dom"/>
</dbReference>
<dbReference type="PANTHER" id="PTHR10587:SF137">
    <property type="entry name" value="4-DEOXY-4-FORMAMIDO-L-ARABINOSE-PHOSPHOUNDECAPRENOL DEFORMYLASE ARND-RELATED"/>
    <property type="match status" value="1"/>
</dbReference>
<evidence type="ECO:0000313" key="2">
    <source>
        <dbReference type="EMBL" id="GGA40464.1"/>
    </source>
</evidence>
<evidence type="ECO:0000313" key="3">
    <source>
        <dbReference type="Proteomes" id="UP000620046"/>
    </source>
</evidence>
<dbReference type="Gene3D" id="3.20.20.370">
    <property type="entry name" value="Glycoside hydrolase/deacetylase"/>
    <property type="match status" value="1"/>
</dbReference>
<proteinExistence type="predicted"/>
<dbReference type="SUPFAM" id="SSF88713">
    <property type="entry name" value="Glycoside hydrolase/deacetylase"/>
    <property type="match status" value="1"/>
</dbReference>
<protein>
    <recommendedName>
        <fullName evidence="1">NodB homology domain-containing protein</fullName>
    </recommendedName>
</protein>
<dbReference type="InterPro" id="IPR050248">
    <property type="entry name" value="Polysacc_deacetylase_ArnD"/>
</dbReference>